<dbReference type="EMBL" id="BPRC01000009">
    <property type="protein sequence ID" value="GJE65549.1"/>
    <property type="molecule type" value="Genomic_DNA"/>
</dbReference>
<dbReference type="Proteomes" id="UP001055039">
    <property type="component" value="Unassembled WGS sequence"/>
</dbReference>
<accession>A0ABQ4UE03</accession>
<name>A0ABQ4UE03_9HYPH</name>
<gene>
    <name evidence="2" type="ORF">LNAOJCKE_2760</name>
</gene>
<reference evidence="2" key="1">
    <citation type="journal article" date="2021" name="Front. Microbiol.">
        <title>Comprehensive Comparative Genomics and Phenotyping of Methylobacterium Species.</title>
        <authorList>
            <person name="Alessa O."/>
            <person name="Ogura Y."/>
            <person name="Fujitani Y."/>
            <person name="Takami H."/>
            <person name="Hayashi T."/>
            <person name="Sahin N."/>
            <person name="Tani A."/>
        </authorList>
    </citation>
    <scope>NUCLEOTIDE SEQUENCE</scope>
    <source>
        <strain evidence="2">NBRC 15686</strain>
    </source>
</reference>
<proteinExistence type="predicted"/>
<evidence type="ECO:0000313" key="3">
    <source>
        <dbReference type="Proteomes" id="UP001055039"/>
    </source>
</evidence>
<keyword evidence="1" id="KW-0732">Signal</keyword>
<organism evidence="2 3">
    <name type="scientific">Methylorubrum aminovorans</name>
    <dbReference type="NCBI Taxonomy" id="269069"/>
    <lineage>
        <taxon>Bacteria</taxon>
        <taxon>Pseudomonadati</taxon>
        <taxon>Pseudomonadota</taxon>
        <taxon>Alphaproteobacteria</taxon>
        <taxon>Hyphomicrobiales</taxon>
        <taxon>Methylobacteriaceae</taxon>
        <taxon>Methylorubrum</taxon>
    </lineage>
</organism>
<feature type="chain" id="PRO_5045827365" evidence="1">
    <location>
        <begin position="25"/>
        <end position="195"/>
    </location>
</feature>
<evidence type="ECO:0000313" key="2">
    <source>
        <dbReference type="EMBL" id="GJE65549.1"/>
    </source>
</evidence>
<keyword evidence="3" id="KW-1185">Reference proteome</keyword>
<reference evidence="2" key="2">
    <citation type="submission" date="2021-08" db="EMBL/GenBank/DDBJ databases">
        <authorList>
            <person name="Tani A."/>
            <person name="Ola A."/>
            <person name="Ogura Y."/>
            <person name="Katsura K."/>
            <person name="Hayashi T."/>
        </authorList>
    </citation>
    <scope>NUCLEOTIDE SEQUENCE</scope>
    <source>
        <strain evidence="2">NBRC 15686</strain>
    </source>
</reference>
<dbReference type="RefSeq" id="WP_238224952.1">
    <property type="nucleotide sequence ID" value="NZ_BAAADH010000024.1"/>
</dbReference>
<evidence type="ECO:0000256" key="1">
    <source>
        <dbReference type="SAM" id="SignalP"/>
    </source>
</evidence>
<comment type="caution">
    <text evidence="2">The sequence shown here is derived from an EMBL/GenBank/DDBJ whole genome shotgun (WGS) entry which is preliminary data.</text>
</comment>
<protein>
    <submittedName>
        <fullName evidence="2">Uncharacterized protein</fullName>
    </submittedName>
</protein>
<feature type="signal peptide" evidence="1">
    <location>
        <begin position="1"/>
        <end position="24"/>
    </location>
</feature>
<sequence>MPNPGRLLLALLAFLPLCLGCTRAQEIGFAAERAFPVAGACYGRRYDADHLARHPGQVVSAIHLSGSSRGLIGLRPEAGWIDPELGLTLRIAFTDGGWAEGEIGCAEAGGRIRRCGRGASCAGSFAVDLLPDGRLRIVNDDADSRIAEPVVGEPGFSPDAVCRGKGRFVPPDAQNRVFLLTRLPLSACGPKRTGD</sequence>